<dbReference type="PANTHER" id="PTHR22604">
    <property type="entry name" value="OXIDOREDUCTASES"/>
    <property type="match status" value="1"/>
</dbReference>
<dbReference type="AlphaFoldDB" id="A0A0M0G0R3"/>
<evidence type="ECO:0000259" key="3">
    <source>
        <dbReference type="Pfam" id="PF01408"/>
    </source>
</evidence>
<keyword evidence="6" id="KW-1185">Reference proteome</keyword>
<evidence type="ECO:0000256" key="2">
    <source>
        <dbReference type="ARBA" id="ARBA00023002"/>
    </source>
</evidence>
<dbReference type="GO" id="GO:0016491">
    <property type="term" value="F:oxidoreductase activity"/>
    <property type="evidence" value="ECO:0007669"/>
    <property type="project" value="UniProtKB-KW"/>
</dbReference>
<dbReference type="InterPro" id="IPR050984">
    <property type="entry name" value="Gfo/Idh/MocA_domain"/>
</dbReference>
<keyword evidence="2" id="KW-0560">Oxidoreductase</keyword>
<reference evidence="6" key="1">
    <citation type="submission" date="2015-07" db="EMBL/GenBank/DDBJ databases">
        <title>Fjat-14235 jcm11544.</title>
        <authorList>
            <person name="Liu B."/>
            <person name="Wang J."/>
            <person name="Zhu Y."/>
            <person name="Liu G."/>
            <person name="Chen Q."/>
            <person name="Chen Z."/>
            <person name="Lan J."/>
            <person name="Che J."/>
            <person name="Ge C."/>
            <person name="Shi H."/>
            <person name="Pan Z."/>
            <person name="Liu X."/>
        </authorList>
    </citation>
    <scope>NUCLEOTIDE SEQUENCE [LARGE SCALE GENOMIC DNA]</scope>
    <source>
        <strain evidence="6">JCM 11544</strain>
    </source>
</reference>
<accession>A0A0M0G0R3</accession>
<dbReference type="InterPro" id="IPR000683">
    <property type="entry name" value="Gfo/Idh/MocA-like_OxRdtase_N"/>
</dbReference>
<dbReference type="Gene3D" id="3.40.50.720">
    <property type="entry name" value="NAD(P)-binding Rossmann-like Domain"/>
    <property type="match status" value="1"/>
</dbReference>
<sequence length="323" mass="35664">MTNPNWGILGPGGIASSFAKAILEVNGNIAGVWARKVEKAKAFAEEHGVENVYDTVESMLEDDGIDIVYVATPHSVHYTYIMNALKHGKHVLCEKAITMNGRQLKEITDLAAEKGLVVAEAMTIYHMPLYKKLREIVDAGKIGNVNMVNVTFGSCKENDPTNRFFNPDLAGGGMLDIGTYALSFTRFFLSSQPTEVLTTVKKHETGVDEQSGIVLKNENDEMAVVSLAMRAKMPKRGIVAGDLGYITVDEFPRADRATITYTKDGSVETIEAGVEGKALQYEVEAMNELIVNKGENWTLPLSEQVMELMDEARRQWGLTYDFE</sequence>
<dbReference type="SUPFAM" id="SSF51735">
    <property type="entry name" value="NAD(P)-binding Rossmann-fold domains"/>
    <property type="match status" value="1"/>
</dbReference>
<dbReference type="Pfam" id="PF01408">
    <property type="entry name" value="GFO_IDH_MocA"/>
    <property type="match status" value="1"/>
</dbReference>
<comment type="caution">
    <text evidence="5">The sequence shown here is derived from an EMBL/GenBank/DDBJ whole genome shotgun (WGS) entry which is preliminary data.</text>
</comment>
<proteinExistence type="inferred from homology"/>
<dbReference type="SUPFAM" id="SSF55347">
    <property type="entry name" value="Glyceraldehyde-3-phosphate dehydrogenase-like, C-terminal domain"/>
    <property type="match status" value="1"/>
</dbReference>
<dbReference type="InterPro" id="IPR036291">
    <property type="entry name" value="NAD(P)-bd_dom_sf"/>
</dbReference>
<dbReference type="Pfam" id="PF22725">
    <property type="entry name" value="GFO_IDH_MocA_C3"/>
    <property type="match status" value="1"/>
</dbReference>
<evidence type="ECO:0000313" key="6">
    <source>
        <dbReference type="Proteomes" id="UP000037405"/>
    </source>
</evidence>
<dbReference type="Gene3D" id="3.30.360.10">
    <property type="entry name" value="Dihydrodipicolinate Reductase, domain 2"/>
    <property type="match status" value="1"/>
</dbReference>
<comment type="similarity">
    <text evidence="1">Belongs to the Gfo/Idh/MocA family.</text>
</comment>
<evidence type="ECO:0000256" key="1">
    <source>
        <dbReference type="ARBA" id="ARBA00010928"/>
    </source>
</evidence>
<dbReference type="STRING" id="189381.GCA_900166615_00740"/>
<dbReference type="EMBL" id="LGUE01000006">
    <property type="protein sequence ID" value="KON83394.1"/>
    <property type="molecule type" value="Genomic_DNA"/>
</dbReference>
<name>A0A0M0G0R3_9BACI</name>
<dbReference type="RefSeq" id="WP_053429447.1">
    <property type="nucleotide sequence ID" value="NZ_JAUKEH010000006.1"/>
</dbReference>
<dbReference type="PANTHER" id="PTHR22604:SF105">
    <property type="entry name" value="TRANS-1,2-DIHYDROBENZENE-1,2-DIOL DEHYDROGENASE"/>
    <property type="match status" value="1"/>
</dbReference>
<dbReference type="Proteomes" id="UP000037405">
    <property type="component" value="Unassembled WGS sequence"/>
</dbReference>
<evidence type="ECO:0000313" key="5">
    <source>
        <dbReference type="EMBL" id="KON83394.1"/>
    </source>
</evidence>
<feature type="domain" description="Gfo/Idh/MocA-like oxidoreductase N-terminal" evidence="3">
    <location>
        <begin position="5"/>
        <end position="119"/>
    </location>
</feature>
<organism evidence="5 6">
    <name type="scientific">Rossellomorea marisflavi</name>
    <dbReference type="NCBI Taxonomy" id="189381"/>
    <lineage>
        <taxon>Bacteria</taxon>
        <taxon>Bacillati</taxon>
        <taxon>Bacillota</taxon>
        <taxon>Bacilli</taxon>
        <taxon>Bacillales</taxon>
        <taxon>Bacillaceae</taxon>
        <taxon>Rossellomorea</taxon>
    </lineage>
</organism>
<evidence type="ECO:0000259" key="4">
    <source>
        <dbReference type="Pfam" id="PF22725"/>
    </source>
</evidence>
<dbReference type="PATRIC" id="fig|189381.12.peg.3937"/>
<gene>
    <name evidence="5" type="ORF">AF331_18060</name>
</gene>
<dbReference type="GO" id="GO:0000166">
    <property type="term" value="F:nucleotide binding"/>
    <property type="evidence" value="ECO:0007669"/>
    <property type="project" value="InterPro"/>
</dbReference>
<feature type="domain" description="GFO/IDH/MocA-like oxidoreductase" evidence="4">
    <location>
        <begin position="130"/>
        <end position="246"/>
    </location>
</feature>
<dbReference type="InterPro" id="IPR055170">
    <property type="entry name" value="GFO_IDH_MocA-like_dom"/>
</dbReference>
<dbReference type="OrthoDB" id="9815825at2"/>
<protein>
    <submittedName>
        <fullName evidence="5">Oxidoreductase</fullName>
    </submittedName>
</protein>